<dbReference type="InterPro" id="IPR004155">
    <property type="entry name" value="PBS_lyase_HEAT"/>
</dbReference>
<reference evidence="1 2" key="1">
    <citation type="submission" date="2019-02" db="EMBL/GenBank/DDBJ databases">
        <title>Deep-cultivation of Planctomycetes and their phenomic and genomic characterization uncovers novel biology.</title>
        <authorList>
            <person name="Wiegand S."/>
            <person name="Jogler M."/>
            <person name="Boedeker C."/>
            <person name="Pinto D."/>
            <person name="Vollmers J."/>
            <person name="Rivas-Marin E."/>
            <person name="Kohn T."/>
            <person name="Peeters S.H."/>
            <person name="Heuer A."/>
            <person name="Rast P."/>
            <person name="Oberbeckmann S."/>
            <person name="Bunk B."/>
            <person name="Jeske O."/>
            <person name="Meyerdierks A."/>
            <person name="Storesund J.E."/>
            <person name="Kallscheuer N."/>
            <person name="Luecker S."/>
            <person name="Lage O.M."/>
            <person name="Pohl T."/>
            <person name="Merkel B.J."/>
            <person name="Hornburger P."/>
            <person name="Mueller R.-W."/>
            <person name="Bruemmer F."/>
            <person name="Labrenz M."/>
            <person name="Spormann A.M."/>
            <person name="Op den Camp H."/>
            <person name="Overmann J."/>
            <person name="Amann R."/>
            <person name="Jetten M.S.M."/>
            <person name="Mascher T."/>
            <person name="Medema M.H."/>
            <person name="Devos D.P."/>
            <person name="Kaster A.-K."/>
            <person name="Ovreas L."/>
            <person name="Rohde M."/>
            <person name="Galperin M.Y."/>
            <person name="Jogler C."/>
        </authorList>
    </citation>
    <scope>NUCLEOTIDE SEQUENCE [LARGE SCALE GENOMIC DNA]</scope>
    <source>
        <strain evidence="1 2">FF011L</strain>
    </source>
</reference>
<dbReference type="KEGG" id="rml:FF011L_40160"/>
<dbReference type="Pfam" id="PF13646">
    <property type="entry name" value="HEAT_2"/>
    <property type="match status" value="1"/>
</dbReference>
<dbReference type="Proteomes" id="UP000320672">
    <property type="component" value="Chromosome"/>
</dbReference>
<keyword evidence="2" id="KW-1185">Reference proteome</keyword>
<dbReference type="Gene3D" id="1.25.10.10">
    <property type="entry name" value="Leucine-rich Repeat Variant"/>
    <property type="match status" value="1"/>
</dbReference>
<dbReference type="InterPro" id="IPR016024">
    <property type="entry name" value="ARM-type_fold"/>
</dbReference>
<proteinExistence type="predicted"/>
<dbReference type="InterPro" id="IPR011989">
    <property type="entry name" value="ARM-like"/>
</dbReference>
<dbReference type="GO" id="GO:0016491">
    <property type="term" value="F:oxidoreductase activity"/>
    <property type="evidence" value="ECO:0007669"/>
    <property type="project" value="TreeGrafter"/>
</dbReference>
<dbReference type="SUPFAM" id="SSF48371">
    <property type="entry name" value="ARM repeat"/>
    <property type="match status" value="1"/>
</dbReference>
<gene>
    <name evidence="1" type="ORF">FF011L_40160</name>
</gene>
<dbReference type="EMBL" id="CP036262">
    <property type="protein sequence ID" value="QDS95223.1"/>
    <property type="molecule type" value="Genomic_DNA"/>
</dbReference>
<dbReference type="SMART" id="SM00567">
    <property type="entry name" value="EZ_HEAT"/>
    <property type="match status" value="3"/>
</dbReference>
<sequence>MGLGHVRSGSKWVSHRKFDNRPGYRRFEEESLFRSVCEFWYRAPILAEILWMRSKMLRHLRILIAGTCLAVTGCHDGPLYALKHANPFFVHQWNQDEAIGTTDFQRQKELELLVRTMPNESPADQAQWLVHLEQIMQQDASAEMRHLAIRAAAPVQGPAARNLIEMGLEDPSIKVRMAACDVLGSREEPAAAETLARIIGESTNGDVRQAALRGLGQHKGTVVTDSLKLALEDRDPAIRLTAVQSLESVTGKSLGNDPAVWVAYLENGTDPTADQGLSDRLRNLF</sequence>
<evidence type="ECO:0000313" key="2">
    <source>
        <dbReference type="Proteomes" id="UP000320672"/>
    </source>
</evidence>
<accession>A0A517MK22</accession>
<organism evidence="1 2">
    <name type="scientific">Roseimaritima multifibrata</name>
    <dbReference type="NCBI Taxonomy" id="1930274"/>
    <lineage>
        <taxon>Bacteria</taxon>
        <taxon>Pseudomonadati</taxon>
        <taxon>Planctomycetota</taxon>
        <taxon>Planctomycetia</taxon>
        <taxon>Pirellulales</taxon>
        <taxon>Pirellulaceae</taxon>
        <taxon>Roseimaritima</taxon>
    </lineage>
</organism>
<dbReference type="PANTHER" id="PTHR12697">
    <property type="entry name" value="PBS LYASE HEAT-LIKE PROTEIN"/>
    <property type="match status" value="1"/>
</dbReference>
<dbReference type="AlphaFoldDB" id="A0A517MK22"/>
<name>A0A517MK22_9BACT</name>
<protein>
    <submittedName>
        <fullName evidence="1">HEAT repeat protein</fullName>
    </submittedName>
</protein>
<dbReference type="PANTHER" id="PTHR12697:SF5">
    <property type="entry name" value="DEOXYHYPUSINE HYDROXYLASE"/>
    <property type="match status" value="1"/>
</dbReference>
<evidence type="ECO:0000313" key="1">
    <source>
        <dbReference type="EMBL" id="QDS95223.1"/>
    </source>
</evidence>
<dbReference type="OrthoDB" id="262632at2"/>